<proteinExistence type="predicted"/>
<dbReference type="Proteomes" id="UP000548787">
    <property type="component" value="Unassembled WGS sequence"/>
</dbReference>
<evidence type="ECO:0000313" key="1">
    <source>
        <dbReference type="EMBL" id="MBA3926540.1"/>
    </source>
</evidence>
<sequence>MAVAVTDVVVNIDIERPAAKVGLGRPLILTKDVAVDAKYGEFTSLEALAKTYPNTTKVYEKAKAIFLQKNAPDMVAVAPYNTSVANALEDVFSKSWHFAILDEYVAADALAISNLIEEKAFKFAVIQVPTFAGAAQLKTNSRTIVVVHDKVGEHLDAAWIGDVASATVGSVTWKFRKNLVGITASELTSVQVDEIHAQGAVAYVVKAGIPQTSEGKTANGEFIDALHGDDWVKSTIETRLQKALTDADKVSFDSRGIAQLQGEVVAVMDEAFANGIIDTDDATGQANYTVTALDRSELKEEDILARKYNGLKFRYKRSNAIHSATVYGTIVV</sequence>
<dbReference type="Pfam" id="PF11863">
    <property type="entry name" value="DUF3383"/>
    <property type="match status" value="1"/>
</dbReference>
<dbReference type="AlphaFoldDB" id="A0A7W1T6S2"/>
<organism evidence="1 2">
    <name type="scientific">Listeria rustica</name>
    <dbReference type="NCBI Taxonomy" id="2713503"/>
    <lineage>
        <taxon>Bacteria</taxon>
        <taxon>Bacillati</taxon>
        <taxon>Bacillota</taxon>
        <taxon>Bacilli</taxon>
        <taxon>Bacillales</taxon>
        <taxon>Listeriaceae</taxon>
        <taxon>Listeria</taxon>
    </lineage>
</organism>
<accession>A0A7W1T6S2</accession>
<dbReference type="EMBL" id="JABJVM010000008">
    <property type="protein sequence ID" value="MBA3926540.1"/>
    <property type="molecule type" value="Genomic_DNA"/>
</dbReference>
<evidence type="ECO:0000313" key="2">
    <source>
        <dbReference type="Proteomes" id="UP000548787"/>
    </source>
</evidence>
<gene>
    <name evidence="1" type="ORF">HPK16_09305</name>
</gene>
<name>A0A7W1T6S2_9LIST</name>
<reference evidence="1 2" key="1">
    <citation type="submission" date="2020-08" db="EMBL/GenBank/DDBJ databases">
        <title>Listeria ohnekaius sp. nov. and Listeria portnoyii sp. nov. isolated from non-agricultural and natural environments.</title>
        <authorList>
            <person name="Weller D."/>
            <person name="Belias A.M."/>
            <person name="Liao J."/>
            <person name="Guo S."/>
            <person name="Orsi R.H."/>
            <person name="Wiedmann M."/>
        </authorList>
    </citation>
    <scope>NUCLEOTIDE SEQUENCE [LARGE SCALE GENOMIC DNA]</scope>
    <source>
        <strain evidence="1 2">FSL W9-0585</strain>
    </source>
</reference>
<comment type="caution">
    <text evidence="1">The sequence shown here is derived from an EMBL/GenBank/DDBJ whole genome shotgun (WGS) entry which is preliminary data.</text>
</comment>
<dbReference type="InterPro" id="IPR021808">
    <property type="entry name" value="DUF3383"/>
</dbReference>
<keyword evidence="2" id="KW-1185">Reference proteome</keyword>
<protein>
    <submittedName>
        <fullName evidence="1">DUF3383 family protein</fullName>
    </submittedName>
</protein>
<dbReference type="RefSeq" id="WP_181676696.1">
    <property type="nucleotide sequence ID" value="NZ_JABJVM010000008.1"/>
</dbReference>